<dbReference type="AlphaFoldDB" id="A0A166U9P7"/>
<dbReference type="OrthoDB" id="2844293at2759"/>
<evidence type="ECO:0000313" key="1">
    <source>
        <dbReference type="EMBL" id="KZP31470.1"/>
    </source>
</evidence>
<protein>
    <submittedName>
        <fullName evidence="1">Uncharacterized protein</fullName>
    </submittedName>
</protein>
<sequence length="155" mass="16914">MPSRTLAHPQAALQANPDVPSKLELIFTVGRDGGPILFKEDIPALLCQRDCPRDLSSRRVSNLVDTLEMEVLSRHAEWRLGGASCLYCGKPAMCLHTAVMITLHADPPTMRVPAQPLCSKKNDRKCALAAQKTFADGMNDLNGPCLEDGAEVYQV</sequence>
<accession>A0A166U9P7</accession>
<proteinExistence type="predicted"/>
<gene>
    <name evidence="1" type="ORF">FIBSPDRAFT_945003</name>
</gene>
<dbReference type="EMBL" id="KV417489">
    <property type="protein sequence ID" value="KZP31470.1"/>
    <property type="molecule type" value="Genomic_DNA"/>
</dbReference>
<reference evidence="1 2" key="1">
    <citation type="journal article" date="2016" name="Mol. Biol. Evol.">
        <title>Comparative Genomics of Early-Diverging Mushroom-Forming Fungi Provides Insights into the Origins of Lignocellulose Decay Capabilities.</title>
        <authorList>
            <person name="Nagy L.G."/>
            <person name="Riley R."/>
            <person name="Tritt A."/>
            <person name="Adam C."/>
            <person name="Daum C."/>
            <person name="Floudas D."/>
            <person name="Sun H."/>
            <person name="Yadav J.S."/>
            <person name="Pangilinan J."/>
            <person name="Larsson K.H."/>
            <person name="Matsuura K."/>
            <person name="Barry K."/>
            <person name="Labutti K."/>
            <person name="Kuo R."/>
            <person name="Ohm R.A."/>
            <person name="Bhattacharya S.S."/>
            <person name="Shirouzu T."/>
            <person name="Yoshinaga Y."/>
            <person name="Martin F.M."/>
            <person name="Grigoriev I.V."/>
            <person name="Hibbett D.S."/>
        </authorList>
    </citation>
    <scope>NUCLEOTIDE SEQUENCE [LARGE SCALE GENOMIC DNA]</scope>
    <source>
        <strain evidence="1 2">CBS 109695</strain>
    </source>
</reference>
<dbReference type="Proteomes" id="UP000076532">
    <property type="component" value="Unassembled WGS sequence"/>
</dbReference>
<keyword evidence="2" id="KW-1185">Reference proteome</keyword>
<evidence type="ECO:0000313" key="2">
    <source>
        <dbReference type="Proteomes" id="UP000076532"/>
    </source>
</evidence>
<name>A0A166U9P7_9AGAM</name>
<organism evidence="1 2">
    <name type="scientific">Athelia psychrophila</name>
    <dbReference type="NCBI Taxonomy" id="1759441"/>
    <lineage>
        <taxon>Eukaryota</taxon>
        <taxon>Fungi</taxon>
        <taxon>Dikarya</taxon>
        <taxon>Basidiomycota</taxon>
        <taxon>Agaricomycotina</taxon>
        <taxon>Agaricomycetes</taxon>
        <taxon>Agaricomycetidae</taxon>
        <taxon>Atheliales</taxon>
        <taxon>Atheliaceae</taxon>
        <taxon>Athelia</taxon>
    </lineage>
</organism>